<evidence type="ECO:0000313" key="2">
    <source>
        <dbReference type="Proteomes" id="UP000198769"/>
    </source>
</evidence>
<proteinExistence type="predicted"/>
<evidence type="ECO:0000313" key="1">
    <source>
        <dbReference type="EMBL" id="SFN51821.1"/>
    </source>
</evidence>
<reference evidence="2" key="1">
    <citation type="submission" date="2016-10" db="EMBL/GenBank/DDBJ databases">
        <authorList>
            <person name="Varghese N."/>
            <person name="Submissions S."/>
        </authorList>
    </citation>
    <scope>NUCLEOTIDE SEQUENCE [LARGE SCALE GENOMIC DNA]</scope>
    <source>
        <strain evidence="2">DSM 25575</strain>
    </source>
</reference>
<sequence length="63" mass="7321">MKLIPLFALLVLYGIRIELCVKNLSLAQGLKLIQYMDVKIVSGLNHETHIPKRYQVLRFIKKV</sequence>
<organism evidence="1 2">
    <name type="scientific">Chryseobacterium oleae</name>
    <dbReference type="NCBI Taxonomy" id="491207"/>
    <lineage>
        <taxon>Bacteria</taxon>
        <taxon>Pseudomonadati</taxon>
        <taxon>Bacteroidota</taxon>
        <taxon>Flavobacteriia</taxon>
        <taxon>Flavobacteriales</taxon>
        <taxon>Weeksellaceae</taxon>
        <taxon>Chryseobacterium group</taxon>
        <taxon>Chryseobacterium</taxon>
    </lineage>
</organism>
<keyword evidence="2" id="KW-1185">Reference proteome</keyword>
<protein>
    <submittedName>
        <fullName evidence="1">Uncharacterized protein</fullName>
    </submittedName>
</protein>
<accession>A0A1I4ZNH8</accession>
<dbReference type="Proteomes" id="UP000198769">
    <property type="component" value="Unassembled WGS sequence"/>
</dbReference>
<dbReference type="AlphaFoldDB" id="A0A1I4ZNH8"/>
<gene>
    <name evidence="1" type="ORF">SAMN05421594_3121</name>
</gene>
<name>A0A1I4ZNH8_CHROL</name>
<dbReference type="EMBL" id="FOVD01000004">
    <property type="protein sequence ID" value="SFN51821.1"/>
    <property type="molecule type" value="Genomic_DNA"/>
</dbReference>